<feature type="binding site" evidence="6">
    <location>
        <position position="44"/>
    </location>
    <ligand>
        <name>pyruvate</name>
        <dbReference type="ChEBI" id="CHEBI:15361"/>
    </ligand>
</feature>
<dbReference type="InterPro" id="IPR020625">
    <property type="entry name" value="Schiff_base-form_aldolases_AS"/>
</dbReference>
<dbReference type="PRINTS" id="PR00146">
    <property type="entry name" value="DHPICSNTHASE"/>
</dbReference>
<comment type="similarity">
    <text evidence="1 4">Belongs to the DapA family.</text>
</comment>
<feature type="active site" description="Proton donor/acceptor" evidence="5">
    <location>
        <position position="134"/>
    </location>
</feature>
<protein>
    <submittedName>
        <fullName evidence="7">Dihydrodipicolinate synthase family protein</fullName>
    </submittedName>
</protein>
<reference evidence="7" key="1">
    <citation type="submission" date="2024-07" db="EMBL/GenBank/DDBJ databases">
        <title>Halotolerant mesophilic bacterium Ornithinibacillus sp. 4-3, sp. nov., isolated from soil.</title>
        <authorList>
            <person name="Sidarenka A.V."/>
            <person name="Guliayeva D.E."/>
            <person name="Leanovich S.I."/>
            <person name="Hileuskaya K.S."/>
            <person name="Akhremchuk A.E."/>
            <person name="Sikolenko M.A."/>
            <person name="Valentovich L.N."/>
        </authorList>
    </citation>
    <scope>NUCLEOTIDE SEQUENCE</scope>
    <source>
        <strain evidence="7">4-3</strain>
    </source>
</reference>
<accession>A0AB39HMG2</accession>
<evidence type="ECO:0000256" key="1">
    <source>
        <dbReference type="ARBA" id="ARBA00007592"/>
    </source>
</evidence>
<dbReference type="PIRSF" id="PIRSF001365">
    <property type="entry name" value="DHDPS"/>
    <property type="match status" value="1"/>
</dbReference>
<evidence type="ECO:0000313" key="7">
    <source>
        <dbReference type="EMBL" id="XDK33137.1"/>
    </source>
</evidence>
<dbReference type="RefSeq" id="WP_368653821.1">
    <property type="nucleotide sequence ID" value="NZ_CP162599.1"/>
</dbReference>
<dbReference type="InterPro" id="IPR002220">
    <property type="entry name" value="DapA-like"/>
</dbReference>
<keyword evidence="3" id="KW-0704">Schiff base</keyword>
<evidence type="ECO:0000256" key="2">
    <source>
        <dbReference type="ARBA" id="ARBA00023239"/>
    </source>
</evidence>
<dbReference type="PROSITE" id="PS00666">
    <property type="entry name" value="DHDPS_2"/>
    <property type="match status" value="1"/>
</dbReference>
<dbReference type="AlphaFoldDB" id="A0AB39HMG2"/>
<dbReference type="GO" id="GO:0008840">
    <property type="term" value="F:4-hydroxy-tetrahydrodipicolinate synthase activity"/>
    <property type="evidence" value="ECO:0007669"/>
    <property type="project" value="TreeGrafter"/>
</dbReference>
<dbReference type="Gene3D" id="3.20.20.70">
    <property type="entry name" value="Aldolase class I"/>
    <property type="match status" value="1"/>
</dbReference>
<evidence type="ECO:0000256" key="3">
    <source>
        <dbReference type="ARBA" id="ARBA00023270"/>
    </source>
</evidence>
<dbReference type="EMBL" id="CP162599">
    <property type="protein sequence ID" value="XDK33137.1"/>
    <property type="molecule type" value="Genomic_DNA"/>
</dbReference>
<dbReference type="GO" id="GO:0044281">
    <property type="term" value="P:small molecule metabolic process"/>
    <property type="evidence" value="ECO:0007669"/>
    <property type="project" value="UniProtKB-ARBA"/>
</dbReference>
<organism evidence="7">
    <name type="scientific">Ornithinibacillus sp. 4-3</name>
    <dbReference type="NCBI Taxonomy" id="3231488"/>
    <lineage>
        <taxon>Bacteria</taxon>
        <taxon>Bacillati</taxon>
        <taxon>Bacillota</taxon>
        <taxon>Bacilli</taxon>
        <taxon>Bacillales</taxon>
        <taxon>Bacillaceae</taxon>
        <taxon>Ornithinibacillus</taxon>
    </lineage>
</organism>
<evidence type="ECO:0000256" key="6">
    <source>
        <dbReference type="PIRSR" id="PIRSR001365-2"/>
    </source>
</evidence>
<sequence>MKALNVAIPTPFHEDETINFPVFIDIIKHLKQNGIESFLVSGSTGEQHSLSIDERLQIIDYFQSHQAEFHDVELIFGVAATRTKDAIRLVQALENTIFDAIMLGFPPYIRPTQEQAIHYVDTLMQYSTKEVALYNNPGRTGFDLAADSVQTLIQKHPNILGLKESGDIHRHQINSFPEGFIMFHAADMNFATNFPHGFNGLSSIVANVYPQEIKQAVDELLNSGQVDHDSINQLINEVNEKQAVIFVKNHFNQLSIHAGICRAPITNI</sequence>
<dbReference type="Pfam" id="PF00701">
    <property type="entry name" value="DHDPS"/>
    <property type="match status" value="1"/>
</dbReference>
<dbReference type="SUPFAM" id="SSF51569">
    <property type="entry name" value="Aldolase"/>
    <property type="match status" value="1"/>
</dbReference>
<dbReference type="PANTHER" id="PTHR12128">
    <property type="entry name" value="DIHYDRODIPICOLINATE SYNTHASE"/>
    <property type="match status" value="1"/>
</dbReference>
<dbReference type="SMART" id="SM01130">
    <property type="entry name" value="DHDPS"/>
    <property type="match status" value="1"/>
</dbReference>
<feature type="active site" description="Schiff-base intermediate with substrate" evidence="5">
    <location>
        <position position="163"/>
    </location>
</feature>
<dbReference type="PANTHER" id="PTHR12128:SF66">
    <property type="entry name" value="4-HYDROXY-2-OXOGLUTARATE ALDOLASE, MITOCHONDRIAL"/>
    <property type="match status" value="1"/>
</dbReference>
<keyword evidence="2 4" id="KW-0456">Lyase</keyword>
<evidence type="ECO:0000256" key="5">
    <source>
        <dbReference type="PIRSR" id="PIRSR001365-1"/>
    </source>
</evidence>
<gene>
    <name evidence="7" type="ORF">AB4Y30_01860</name>
</gene>
<dbReference type="InterPro" id="IPR013785">
    <property type="entry name" value="Aldolase_TIM"/>
</dbReference>
<proteinExistence type="inferred from homology"/>
<name>A0AB39HMG2_9BACI</name>
<dbReference type="CDD" id="cd00408">
    <property type="entry name" value="DHDPS-like"/>
    <property type="match status" value="1"/>
</dbReference>
<evidence type="ECO:0000256" key="4">
    <source>
        <dbReference type="PIRNR" id="PIRNR001365"/>
    </source>
</evidence>